<evidence type="ECO:0000256" key="5">
    <source>
        <dbReference type="PIRSR" id="PIRSR601019-1"/>
    </source>
</evidence>
<evidence type="ECO:0000313" key="9">
    <source>
        <dbReference type="Proteomes" id="UP000023152"/>
    </source>
</evidence>
<dbReference type="GO" id="GO:0005525">
    <property type="term" value="F:GTP binding"/>
    <property type="evidence" value="ECO:0007669"/>
    <property type="project" value="UniProtKB-KW"/>
</dbReference>
<dbReference type="GO" id="GO:0005737">
    <property type="term" value="C:cytoplasm"/>
    <property type="evidence" value="ECO:0007669"/>
    <property type="project" value="TreeGrafter"/>
</dbReference>
<evidence type="ECO:0000256" key="4">
    <source>
        <dbReference type="ARBA" id="ARBA00023224"/>
    </source>
</evidence>
<evidence type="ECO:0000256" key="2">
    <source>
        <dbReference type="ARBA" id="ARBA00022741"/>
    </source>
</evidence>
<dbReference type="PRINTS" id="PR00318">
    <property type="entry name" value="GPROTEINA"/>
</dbReference>
<dbReference type="PROSITE" id="PS51882">
    <property type="entry name" value="G_ALPHA"/>
    <property type="match status" value="1"/>
</dbReference>
<evidence type="ECO:0000313" key="8">
    <source>
        <dbReference type="EMBL" id="ETO20979.1"/>
    </source>
</evidence>
<keyword evidence="1 6" id="KW-0479">Metal-binding</keyword>
<dbReference type="Gene3D" id="3.40.50.300">
    <property type="entry name" value="P-loop containing nucleotide triphosphate hydrolases"/>
    <property type="match status" value="1"/>
</dbReference>
<dbReference type="PANTHER" id="PTHR10218">
    <property type="entry name" value="GTP-BINDING PROTEIN ALPHA SUBUNIT"/>
    <property type="match status" value="1"/>
</dbReference>
<dbReference type="GO" id="GO:0007188">
    <property type="term" value="P:adenylate cyclase-modulating G protein-coupled receptor signaling pathway"/>
    <property type="evidence" value="ECO:0007669"/>
    <property type="project" value="TreeGrafter"/>
</dbReference>
<feature type="compositionally biased region" description="Basic and acidic residues" evidence="7">
    <location>
        <begin position="16"/>
        <end position="36"/>
    </location>
</feature>
<proteinExistence type="predicted"/>
<name>X6N5G4_RETFI</name>
<feature type="region of interest" description="Disordered" evidence="7">
    <location>
        <begin position="1"/>
        <end position="36"/>
    </location>
</feature>
<sequence length="222" mass="25067">MGGVCSNSGQHTNARGPKDGGRVTDQKLQKDLDSDKKRDRAVNKLLLLGPGNSGKSTFLKQLSSIHNDGFSEANIEEAVRSVADSVLTQIKALITECRALQYDVSLFIFFYVYKKKNTYTEMINCNMFEIQYNPKGNCESKTLEAMRFIDDLPRNIEITDEIAKNVKVVWADPAIKETFKDRTNLSVVDSAPHFFESIDRIAEFGYRPTEQVNIRKSIFLLG</sequence>
<dbReference type="SMART" id="SM00275">
    <property type="entry name" value="G_alpha"/>
    <property type="match status" value="1"/>
</dbReference>
<dbReference type="GO" id="GO:0046872">
    <property type="term" value="F:metal ion binding"/>
    <property type="evidence" value="ECO:0007669"/>
    <property type="project" value="UniProtKB-KW"/>
</dbReference>
<evidence type="ECO:0000256" key="1">
    <source>
        <dbReference type="ARBA" id="ARBA00022723"/>
    </source>
</evidence>
<keyword evidence="3 5" id="KW-0342">GTP-binding</keyword>
<comment type="caution">
    <text evidence="8">The sequence shown here is derived from an EMBL/GenBank/DDBJ whole genome shotgun (WGS) entry which is preliminary data.</text>
</comment>
<dbReference type="InterPro" id="IPR027417">
    <property type="entry name" value="P-loop_NTPase"/>
</dbReference>
<dbReference type="Gene3D" id="1.10.400.10">
    <property type="entry name" value="GI Alpha 1, domain 2-like"/>
    <property type="match status" value="1"/>
</dbReference>
<dbReference type="GO" id="GO:0003924">
    <property type="term" value="F:GTPase activity"/>
    <property type="evidence" value="ECO:0007669"/>
    <property type="project" value="InterPro"/>
</dbReference>
<organism evidence="8 9">
    <name type="scientific">Reticulomyxa filosa</name>
    <dbReference type="NCBI Taxonomy" id="46433"/>
    <lineage>
        <taxon>Eukaryota</taxon>
        <taxon>Sar</taxon>
        <taxon>Rhizaria</taxon>
        <taxon>Retaria</taxon>
        <taxon>Foraminifera</taxon>
        <taxon>Monothalamids</taxon>
        <taxon>Reticulomyxidae</taxon>
        <taxon>Reticulomyxa</taxon>
    </lineage>
</organism>
<keyword evidence="9" id="KW-1185">Reference proteome</keyword>
<dbReference type="Proteomes" id="UP000023152">
    <property type="component" value="Unassembled WGS sequence"/>
</dbReference>
<dbReference type="AlphaFoldDB" id="X6N5G4"/>
<feature type="binding site" evidence="6">
    <location>
        <position position="56"/>
    </location>
    <ligand>
        <name>Mg(2+)</name>
        <dbReference type="ChEBI" id="CHEBI:18420"/>
    </ligand>
</feature>
<dbReference type="EMBL" id="ASPP01012045">
    <property type="protein sequence ID" value="ETO20979.1"/>
    <property type="molecule type" value="Genomic_DNA"/>
</dbReference>
<gene>
    <name evidence="8" type="ORF">RFI_16224</name>
</gene>
<dbReference type="Pfam" id="PF00503">
    <property type="entry name" value="G-alpha"/>
    <property type="match status" value="1"/>
</dbReference>
<dbReference type="InterPro" id="IPR001019">
    <property type="entry name" value="Gprotein_alpha_su"/>
</dbReference>
<dbReference type="GO" id="GO:0005834">
    <property type="term" value="C:heterotrimeric G-protein complex"/>
    <property type="evidence" value="ECO:0007669"/>
    <property type="project" value="TreeGrafter"/>
</dbReference>
<dbReference type="GO" id="GO:0031683">
    <property type="term" value="F:G-protein beta/gamma-subunit complex binding"/>
    <property type="evidence" value="ECO:0007669"/>
    <property type="project" value="InterPro"/>
</dbReference>
<protein>
    <submittedName>
        <fullName evidence="8">Protein ALEX GNASL</fullName>
    </submittedName>
</protein>
<dbReference type="GO" id="GO:0001664">
    <property type="term" value="F:G protein-coupled receptor binding"/>
    <property type="evidence" value="ECO:0007669"/>
    <property type="project" value="TreeGrafter"/>
</dbReference>
<keyword evidence="4" id="KW-0807">Transducer</keyword>
<evidence type="ECO:0000256" key="6">
    <source>
        <dbReference type="PIRSR" id="PIRSR601019-2"/>
    </source>
</evidence>
<accession>X6N5G4</accession>
<dbReference type="SUPFAM" id="SSF47895">
    <property type="entry name" value="Transducin (alpha subunit), insertion domain"/>
    <property type="match status" value="1"/>
</dbReference>
<dbReference type="PANTHER" id="PTHR10218:SF302">
    <property type="entry name" value="GUANINE NUCLEOTIDE-BINDING PROTEIN ALPHA-5 SUBUNIT"/>
    <property type="match status" value="1"/>
</dbReference>
<keyword evidence="6" id="KW-0460">Magnesium</keyword>
<dbReference type="SUPFAM" id="SSF52540">
    <property type="entry name" value="P-loop containing nucleoside triphosphate hydrolases"/>
    <property type="match status" value="1"/>
</dbReference>
<dbReference type="InterPro" id="IPR011025">
    <property type="entry name" value="GproteinA_insert"/>
</dbReference>
<feature type="compositionally biased region" description="Polar residues" evidence="7">
    <location>
        <begin position="1"/>
        <end position="13"/>
    </location>
</feature>
<evidence type="ECO:0000256" key="7">
    <source>
        <dbReference type="SAM" id="MobiDB-lite"/>
    </source>
</evidence>
<reference evidence="8 9" key="1">
    <citation type="journal article" date="2013" name="Curr. Biol.">
        <title>The Genome of the Foraminiferan Reticulomyxa filosa.</title>
        <authorList>
            <person name="Glockner G."/>
            <person name="Hulsmann N."/>
            <person name="Schleicher M."/>
            <person name="Noegel A.A."/>
            <person name="Eichinger L."/>
            <person name="Gallinger C."/>
            <person name="Pawlowski J."/>
            <person name="Sierra R."/>
            <person name="Euteneuer U."/>
            <person name="Pillet L."/>
            <person name="Moustafa A."/>
            <person name="Platzer M."/>
            <person name="Groth M."/>
            <person name="Szafranski K."/>
            <person name="Schliwa M."/>
        </authorList>
    </citation>
    <scope>NUCLEOTIDE SEQUENCE [LARGE SCALE GENOMIC DNA]</scope>
</reference>
<evidence type="ECO:0000256" key="3">
    <source>
        <dbReference type="ARBA" id="ARBA00023134"/>
    </source>
</evidence>
<dbReference type="OrthoDB" id="5817230at2759"/>
<feature type="binding site" evidence="5">
    <location>
        <begin position="189"/>
        <end position="190"/>
    </location>
    <ligand>
        <name>GTP</name>
        <dbReference type="ChEBI" id="CHEBI:37565"/>
    </ligand>
</feature>
<keyword evidence="2 5" id="KW-0547">Nucleotide-binding</keyword>